<gene>
    <name evidence="7" type="ORF">KDX31_01370</name>
</gene>
<evidence type="ECO:0000259" key="6">
    <source>
        <dbReference type="Pfam" id="PF01957"/>
    </source>
</evidence>
<dbReference type="Gene3D" id="2.40.50.140">
    <property type="entry name" value="Nucleic acid-binding proteins"/>
    <property type="match status" value="1"/>
</dbReference>
<dbReference type="InterPro" id="IPR012340">
    <property type="entry name" value="NA-bd_OB-fold"/>
</dbReference>
<comment type="subcellular location">
    <subcellularLocation>
        <location evidence="1">Membrane</location>
        <topology evidence="1">Multi-pass membrane protein</topology>
    </subcellularLocation>
</comment>
<name>A0ABY5GUQ4_9GAMM</name>
<evidence type="ECO:0000256" key="2">
    <source>
        <dbReference type="ARBA" id="ARBA00022692"/>
    </source>
</evidence>
<keyword evidence="2 5" id="KW-0812">Transmembrane</keyword>
<keyword evidence="3 5" id="KW-1133">Transmembrane helix</keyword>
<keyword evidence="4 5" id="KW-0472">Membrane</keyword>
<evidence type="ECO:0000256" key="1">
    <source>
        <dbReference type="ARBA" id="ARBA00004141"/>
    </source>
</evidence>
<reference evidence="7" key="1">
    <citation type="submission" date="2021-04" db="EMBL/GenBank/DDBJ databases">
        <title>Oceanospirillales bacteria with DddD are important DMSP degraders in coastal seawater.</title>
        <authorList>
            <person name="Liu J."/>
        </authorList>
    </citation>
    <scope>NUCLEOTIDE SEQUENCE</scope>
    <source>
        <strain evidence="7">GY6</strain>
    </source>
</reference>
<feature type="transmembrane region" description="Helical" evidence="5">
    <location>
        <begin position="12"/>
        <end position="42"/>
    </location>
</feature>
<evidence type="ECO:0000313" key="8">
    <source>
        <dbReference type="Proteomes" id="UP001059950"/>
    </source>
</evidence>
<dbReference type="InterPro" id="IPR036259">
    <property type="entry name" value="MFS_trans_sf"/>
</dbReference>
<dbReference type="EMBL" id="CP073344">
    <property type="protein sequence ID" value="UTW03720.1"/>
    <property type="molecule type" value="Genomic_DNA"/>
</dbReference>
<dbReference type="Pfam" id="PF01957">
    <property type="entry name" value="NfeD"/>
    <property type="match status" value="1"/>
</dbReference>
<evidence type="ECO:0000256" key="4">
    <source>
        <dbReference type="ARBA" id="ARBA00023136"/>
    </source>
</evidence>
<dbReference type="SUPFAM" id="SSF141322">
    <property type="entry name" value="NfeD domain-like"/>
    <property type="match status" value="1"/>
</dbReference>
<dbReference type="PANTHER" id="PTHR33507:SF3">
    <property type="entry name" value="INNER MEMBRANE PROTEIN YBBJ"/>
    <property type="match status" value="1"/>
</dbReference>
<sequence>MTDWFDVLTQWHWLTLGILLLILEVIGASGFLLGLAIASLVIAAAVGLDLVSSWQFQLLWFALLAIIFTVLYWRIFRNFNRRSDEPLMNDRAAQLIGRKFQLEQDLDNGQGRVRVGDTLWKAEADTVLTAGTRVEVYGSEGMILKIRPLADS</sequence>
<evidence type="ECO:0000313" key="7">
    <source>
        <dbReference type="EMBL" id="UTW03720.1"/>
    </source>
</evidence>
<organism evidence="7 8">
    <name type="scientific">Amphritea atlantica</name>
    <dbReference type="NCBI Taxonomy" id="355243"/>
    <lineage>
        <taxon>Bacteria</taxon>
        <taxon>Pseudomonadati</taxon>
        <taxon>Pseudomonadota</taxon>
        <taxon>Gammaproteobacteria</taxon>
        <taxon>Oceanospirillales</taxon>
        <taxon>Oceanospirillaceae</taxon>
        <taxon>Amphritea</taxon>
    </lineage>
</organism>
<evidence type="ECO:0000256" key="3">
    <source>
        <dbReference type="ARBA" id="ARBA00022989"/>
    </source>
</evidence>
<protein>
    <submittedName>
        <fullName evidence="7">NfeD family protein</fullName>
    </submittedName>
</protein>
<dbReference type="PANTHER" id="PTHR33507">
    <property type="entry name" value="INNER MEMBRANE PROTEIN YBBJ"/>
    <property type="match status" value="1"/>
</dbReference>
<feature type="transmembrane region" description="Helical" evidence="5">
    <location>
        <begin position="54"/>
        <end position="73"/>
    </location>
</feature>
<accession>A0ABY5GUQ4</accession>
<dbReference type="InterPro" id="IPR002810">
    <property type="entry name" value="NfeD-like_C"/>
</dbReference>
<keyword evidence="8" id="KW-1185">Reference proteome</keyword>
<proteinExistence type="predicted"/>
<dbReference type="SUPFAM" id="SSF103473">
    <property type="entry name" value="MFS general substrate transporter"/>
    <property type="match status" value="1"/>
</dbReference>
<dbReference type="InterPro" id="IPR052165">
    <property type="entry name" value="Membrane_assoc_protease"/>
</dbReference>
<dbReference type="Proteomes" id="UP001059950">
    <property type="component" value="Chromosome"/>
</dbReference>
<evidence type="ECO:0000256" key="5">
    <source>
        <dbReference type="SAM" id="Phobius"/>
    </source>
</evidence>
<feature type="domain" description="NfeD-like C-terminal" evidence="6">
    <location>
        <begin position="93"/>
        <end position="148"/>
    </location>
</feature>